<dbReference type="Proteomes" id="UP000186098">
    <property type="component" value="Unassembled WGS sequence"/>
</dbReference>
<dbReference type="PROSITE" id="PS50240">
    <property type="entry name" value="TRYPSIN_DOM"/>
    <property type="match status" value="1"/>
</dbReference>
<dbReference type="InterPro" id="IPR009003">
    <property type="entry name" value="Peptidase_S1_PA"/>
</dbReference>
<proteinExistence type="predicted"/>
<accession>A0A1N7KRT3</accession>
<dbReference type="EMBL" id="FTOM01000002">
    <property type="protein sequence ID" value="SIS64318.1"/>
    <property type="molecule type" value="Genomic_DNA"/>
</dbReference>
<dbReference type="STRING" id="407234.SAMN05421795_10299"/>
<dbReference type="GO" id="GO:0006508">
    <property type="term" value="P:proteolysis"/>
    <property type="evidence" value="ECO:0007669"/>
    <property type="project" value="InterPro"/>
</dbReference>
<dbReference type="InterPro" id="IPR018114">
    <property type="entry name" value="TRYPSIN_HIS"/>
</dbReference>
<dbReference type="InterPro" id="IPR043504">
    <property type="entry name" value="Peptidase_S1_PA_chymotrypsin"/>
</dbReference>
<dbReference type="RefSeq" id="WP_235816206.1">
    <property type="nucleotide sequence ID" value="NZ_FTOM01000002.1"/>
</dbReference>
<dbReference type="PANTHER" id="PTHR15462">
    <property type="entry name" value="SERINE PROTEASE"/>
    <property type="match status" value="1"/>
</dbReference>
<protein>
    <submittedName>
        <fullName evidence="3">V8-like Glu-specific endopeptidase</fullName>
    </submittedName>
</protein>
<organism evidence="3 4">
    <name type="scientific">Phaeovulum vinaykumarii</name>
    <dbReference type="NCBI Taxonomy" id="407234"/>
    <lineage>
        <taxon>Bacteria</taxon>
        <taxon>Pseudomonadati</taxon>
        <taxon>Pseudomonadota</taxon>
        <taxon>Alphaproteobacteria</taxon>
        <taxon>Rhodobacterales</taxon>
        <taxon>Paracoccaceae</taxon>
        <taxon>Phaeovulum</taxon>
    </lineage>
</organism>
<dbReference type="Pfam" id="PF00089">
    <property type="entry name" value="Trypsin"/>
    <property type="match status" value="1"/>
</dbReference>
<evidence type="ECO:0000313" key="3">
    <source>
        <dbReference type="EMBL" id="SIS64318.1"/>
    </source>
</evidence>
<dbReference type="Gene3D" id="2.40.10.10">
    <property type="entry name" value="Trypsin-like serine proteases"/>
    <property type="match status" value="2"/>
</dbReference>
<dbReference type="SUPFAM" id="SSF50494">
    <property type="entry name" value="Trypsin-like serine proteases"/>
    <property type="match status" value="1"/>
</dbReference>
<keyword evidence="4" id="KW-1185">Reference proteome</keyword>
<dbReference type="PANTHER" id="PTHR15462:SF8">
    <property type="entry name" value="SERINE PROTEASE"/>
    <property type="match status" value="1"/>
</dbReference>
<evidence type="ECO:0000256" key="1">
    <source>
        <dbReference type="ARBA" id="ARBA00022729"/>
    </source>
</evidence>
<feature type="domain" description="Peptidase S1" evidence="2">
    <location>
        <begin position="14"/>
        <end position="264"/>
    </location>
</feature>
<dbReference type="PROSITE" id="PS00134">
    <property type="entry name" value="TRYPSIN_HIS"/>
    <property type="match status" value="1"/>
</dbReference>
<dbReference type="InterPro" id="IPR001254">
    <property type="entry name" value="Trypsin_dom"/>
</dbReference>
<gene>
    <name evidence="3" type="ORF">SAMN05421795_10299</name>
</gene>
<reference evidence="4" key="1">
    <citation type="submission" date="2017-01" db="EMBL/GenBank/DDBJ databases">
        <authorList>
            <person name="Varghese N."/>
            <person name="Submissions S."/>
        </authorList>
    </citation>
    <scope>NUCLEOTIDE SEQUENCE [LARGE SCALE GENOMIC DNA]</scope>
    <source>
        <strain evidence="4">DSM 18714</strain>
    </source>
</reference>
<dbReference type="GO" id="GO:0004252">
    <property type="term" value="F:serine-type endopeptidase activity"/>
    <property type="evidence" value="ECO:0007669"/>
    <property type="project" value="InterPro"/>
</dbReference>
<evidence type="ECO:0000313" key="4">
    <source>
        <dbReference type="Proteomes" id="UP000186098"/>
    </source>
</evidence>
<keyword evidence="1" id="KW-0732">Signal</keyword>
<dbReference type="InterPro" id="IPR050966">
    <property type="entry name" value="Glutamyl_endopeptidase"/>
</dbReference>
<dbReference type="AlphaFoldDB" id="A0A1N7KRT3"/>
<name>A0A1N7KRT3_9RHOB</name>
<evidence type="ECO:0000259" key="2">
    <source>
        <dbReference type="PROSITE" id="PS50240"/>
    </source>
</evidence>
<sequence>MLSLRFRLLLLPALLGALALMSWGQGARAESGLRPLLTGDQSRGWEAVGRLDLGPDAFCTGALIAPDLVLTAAHCLFARDGGRMIDPAEIRFSAGLRNGRAVAYRGARRVVVHPRYDYAQADRLDRVAWDVALVELDRPIRLPSIHPFALDPAPQMGEEVGVVSYARDRAEAPSLQEVCSILGRDHQVVLMSCSAEFGASGAPVFVLRQGAPHIVSVVSAKTEMGGRPLSLGTTVETVAALKAALDAGEGGQIRAGAGAKFLRP</sequence>